<evidence type="ECO:0000256" key="5">
    <source>
        <dbReference type="SAM" id="MobiDB-lite"/>
    </source>
</evidence>
<accession>A0AAX6QKA7</accession>
<name>A0AAX6QKA7_HETGA</name>
<evidence type="ECO:0000256" key="2">
    <source>
        <dbReference type="ARBA" id="ARBA00004496"/>
    </source>
</evidence>
<gene>
    <name evidence="7" type="primary">LOC101699150</name>
</gene>
<keyword evidence="6" id="KW-1185">Reference proteome</keyword>
<dbReference type="Gene3D" id="1.20.5.490">
    <property type="entry name" value="Single helix bin"/>
    <property type="match status" value="1"/>
</dbReference>
<reference evidence="7" key="1">
    <citation type="submission" date="2025-08" db="UniProtKB">
        <authorList>
            <consortium name="RefSeq"/>
        </authorList>
    </citation>
    <scope>IDENTIFICATION</scope>
</reference>
<keyword evidence="3" id="KW-0963">Cytoplasm</keyword>
<dbReference type="GO" id="GO:0005737">
    <property type="term" value="C:cytoplasm"/>
    <property type="evidence" value="ECO:0007669"/>
    <property type="project" value="UniProtKB-SubCell"/>
</dbReference>
<evidence type="ECO:0000256" key="1">
    <source>
        <dbReference type="ARBA" id="ARBA00004123"/>
    </source>
</evidence>
<dbReference type="KEGG" id="hgl:101699150"/>
<dbReference type="AlphaFoldDB" id="A0AAX6QKA7"/>
<dbReference type="Pfam" id="PF01166">
    <property type="entry name" value="TSC22"/>
    <property type="match status" value="1"/>
</dbReference>
<evidence type="ECO:0000256" key="3">
    <source>
        <dbReference type="ARBA" id="ARBA00022490"/>
    </source>
</evidence>
<sequence>SSSMLTGSDKIEKAIDLAKFHIMIAVREEMQLLKEQIRYLEEGNAMLEQENHLLRGLASPEQLAHCPPRGSPDLSSPHP</sequence>
<keyword evidence="4" id="KW-0539">Nucleus</keyword>
<dbReference type="GO" id="GO:0006357">
    <property type="term" value="P:regulation of transcription by RNA polymerase II"/>
    <property type="evidence" value="ECO:0007669"/>
    <property type="project" value="InterPro"/>
</dbReference>
<dbReference type="SUPFAM" id="SSF58026">
    <property type="entry name" value="Delta-sleep-inducing peptide immunoreactive peptide"/>
    <property type="match status" value="1"/>
</dbReference>
<dbReference type="InterPro" id="IPR000580">
    <property type="entry name" value="TSC22/Bun"/>
</dbReference>
<evidence type="ECO:0000256" key="4">
    <source>
        <dbReference type="ARBA" id="ARBA00023242"/>
    </source>
</evidence>
<dbReference type="PANTHER" id="PTHR12348">
    <property type="entry name" value="TSC22"/>
    <property type="match status" value="1"/>
</dbReference>
<organism evidence="6 7">
    <name type="scientific">Heterocephalus glaber</name>
    <name type="common">Naked mole rat</name>
    <dbReference type="NCBI Taxonomy" id="10181"/>
    <lineage>
        <taxon>Eukaryota</taxon>
        <taxon>Metazoa</taxon>
        <taxon>Chordata</taxon>
        <taxon>Craniata</taxon>
        <taxon>Vertebrata</taxon>
        <taxon>Euteleostomi</taxon>
        <taxon>Mammalia</taxon>
        <taxon>Eutheria</taxon>
        <taxon>Euarchontoglires</taxon>
        <taxon>Glires</taxon>
        <taxon>Rodentia</taxon>
        <taxon>Hystricomorpha</taxon>
        <taxon>Bathyergidae</taxon>
        <taxon>Heterocephalus</taxon>
    </lineage>
</organism>
<feature type="non-terminal residue" evidence="7">
    <location>
        <position position="1"/>
    </location>
</feature>
<feature type="region of interest" description="Disordered" evidence="5">
    <location>
        <begin position="58"/>
        <end position="79"/>
    </location>
</feature>
<dbReference type="Proteomes" id="UP000694906">
    <property type="component" value="Unplaced"/>
</dbReference>
<proteinExistence type="predicted"/>
<dbReference type="RefSeq" id="XP_004875666.1">
    <property type="nucleotide sequence ID" value="XM_004875609.1"/>
</dbReference>
<dbReference type="GO" id="GO:0005634">
    <property type="term" value="C:nucleus"/>
    <property type="evidence" value="ECO:0007669"/>
    <property type="project" value="UniProtKB-SubCell"/>
</dbReference>
<feature type="non-terminal residue" evidence="7">
    <location>
        <position position="79"/>
    </location>
</feature>
<protein>
    <submittedName>
        <fullName evidence="7">TSC22 domain family protein 4-like</fullName>
    </submittedName>
</protein>
<dbReference type="PANTHER" id="PTHR12348:SF24">
    <property type="entry name" value="TSC22 DOMAIN FAMILY PROTEIN 3"/>
    <property type="match status" value="1"/>
</dbReference>
<evidence type="ECO:0000313" key="7">
    <source>
        <dbReference type="RefSeq" id="XP_004875666.1"/>
    </source>
</evidence>
<comment type="subcellular location">
    <subcellularLocation>
        <location evidence="2">Cytoplasm</location>
    </subcellularLocation>
    <subcellularLocation>
        <location evidence="1">Nucleus</location>
    </subcellularLocation>
</comment>
<evidence type="ECO:0000313" key="6">
    <source>
        <dbReference type="Proteomes" id="UP000694906"/>
    </source>
</evidence>
<dbReference type="GeneID" id="101699150"/>